<proteinExistence type="inferred from homology"/>
<dbReference type="HAMAP" id="MF_00374">
    <property type="entry name" value="Ribosomal_uL29"/>
    <property type="match status" value="1"/>
</dbReference>
<name>A0A831Z2L5_UNCKA</name>
<comment type="caution">
    <text evidence="6">The sequence shown here is derived from an EMBL/GenBank/DDBJ whole genome shotgun (WGS) entry which is preliminary data.</text>
</comment>
<dbReference type="Pfam" id="PF00831">
    <property type="entry name" value="Ribosomal_L29"/>
    <property type="match status" value="1"/>
</dbReference>
<dbReference type="Gene3D" id="1.10.287.310">
    <property type="match status" value="1"/>
</dbReference>
<evidence type="ECO:0000256" key="1">
    <source>
        <dbReference type="ARBA" id="ARBA00009254"/>
    </source>
</evidence>
<dbReference type="GO" id="GO:0006412">
    <property type="term" value="P:translation"/>
    <property type="evidence" value="ECO:0007669"/>
    <property type="project" value="UniProtKB-UniRule"/>
</dbReference>
<evidence type="ECO:0000256" key="4">
    <source>
        <dbReference type="ARBA" id="ARBA00035204"/>
    </source>
</evidence>
<accession>A0A831Z2L5</accession>
<evidence type="ECO:0000256" key="3">
    <source>
        <dbReference type="ARBA" id="ARBA00023274"/>
    </source>
</evidence>
<evidence type="ECO:0000313" key="6">
    <source>
        <dbReference type="EMBL" id="HEX61859.1"/>
    </source>
</evidence>
<dbReference type="NCBIfam" id="TIGR00012">
    <property type="entry name" value="L29"/>
    <property type="match status" value="1"/>
</dbReference>
<dbReference type="PANTHER" id="PTHR10916">
    <property type="entry name" value="60S RIBOSOMAL PROTEIN L35/50S RIBOSOMAL PROTEIN L29"/>
    <property type="match status" value="1"/>
</dbReference>
<evidence type="ECO:0000256" key="5">
    <source>
        <dbReference type="HAMAP-Rule" id="MF_00374"/>
    </source>
</evidence>
<evidence type="ECO:0000256" key="2">
    <source>
        <dbReference type="ARBA" id="ARBA00022980"/>
    </source>
</evidence>
<reference evidence="6" key="1">
    <citation type="journal article" date="2020" name="mSystems">
        <title>Genome- and Community-Level Interaction Insights into Carbon Utilization and Element Cycling Functions of Hydrothermarchaeota in Hydrothermal Sediment.</title>
        <authorList>
            <person name="Zhou Z."/>
            <person name="Liu Y."/>
            <person name="Xu W."/>
            <person name="Pan J."/>
            <person name="Luo Z.H."/>
            <person name="Li M."/>
        </authorList>
    </citation>
    <scope>NUCLEOTIDE SEQUENCE [LARGE SCALE GENOMIC DNA]</scope>
    <source>
        <strain evidence="6">SpSt-361</strain>
    </source>
</reference>
<comment type="similarity">
    <text evidence="1 5">Belongs to the universal ribosomal protein uL29 family.</text>
</comment>
<keyword evidence="2 5" id="KW-0689">Ribosomal protein</keyword>
<sequence length="79" mass="9230">MKMKELREKEEKELRKVLSEVRGELSQLLGQRAAGSLKDSSVFRKKRRESARILTVLKEKEFLKQVGEKKEQTDDPEKA</sequence>
<protein>
    <recommendedName>
        <fullName evidence="4 5">Large ribosomal subunit protein uL29</fullName>
    </recommendedName>
</protein>
<organism evidence="6">
    <name type="scientific">candidate division WWE3 bacterium</name>
    <dbReference type="NCBI Taxonomy" id="2053526"/>
    <lineage>
        <taxon>Bacteria</taxon>
        <taxon>Katanobacteria</taxon>
    </lineage>
</organism>
<dbReference type="InterPro" id="IPR050063">
    <property type="entry name" value="Ribosomal_protein_uL29"/>
</dbReference>
<keyword evidence="3 5" id="KW-0687">Ribonucleoprotein</keyword>
<dbReference type="SUPFAM" id="SSF46561">
    <property type="entry name" value="Ribosomal protein L29 (L29p)"/>
    <property type="match status" value="1"/>
</dbReference>
<dbReference type="EMBL" id="DSPJ01000049">
    <property type="protein sequence ID" value="HEX61859.1"/>
    <property type="molecule type" value="Genomic_DNA"/>
</dbReference>
<dbReference type="InterPro" id="IPR001854">
    <property type="entry name" value="Ribosomal_uL29"/>
</dbReference>
<dbReference type="GO" id="GO:0003735">
    <property type="term" value="F:structural constituent of ribosome"/>
    <property type="evidence" value="ECO:0007669"/>
    <property type="project" value="InterPro"/>
</dbReference>
<dbReference type="GO" id="GO:0022625">
    <property type="term" value="C:cytosolic large ribosomal subunit"/>
    <property type="evidence" value="ECO:0007669"/>
    <property type="project" value="TreeGrafter"/>
</dbReference>
<gene>
    <name evidence="5 6" type="primary">rpmC</name>
    <name evidence="6" type="ORF">ENR01_01740</name>
</gene>
<dbReference type="PANTHER" id="PTHR10916:SF0">
    <property type="entry name" value="LARGE RIBOSOMAL SUBUNIT PROTEIN UL29C"/>
    <property type="match status" value="1"/>
</dbReference>
<dbReference type="AlphaFoldDB" id="A0A831Z2L5"/>
<dbReference type="InterPro" id="IPR036049">
    <property type="entry name" value="Ribosomal_uL29_sf"/>
</dbReference>